<reference evidence="1" key="1">
    <citation type="journal article" date="2014" name="Front. Microbiol.">
        <title>High frequency of phylogenetically diverse reductive dehalogenase-homologous genes in deep subseafloor sedimentary metagenomes.</title>
        <authorList>
            <person name="Kawai M."/>
            <person name="Futagami T."/>
            <person name="Toyoda A."/>
            <person name="Takaki Y."/>
            <person name="Nishi S."/>
            <person name="Hori S."/>
            <person name="Arai W."/>
            <person name="Tsubouchi T."/>
            <person name="Morono Y."/>
            <person name="Uchiyama I."/>
            <person name="Ito T."/>
            <person name="Fujiyama A."/>
            <person name="Inagaki F."/>
            <person name="Takami H."/>
        </authorList>
    </citation>
    <scope>NUCLEOTIDE SEQUENCE</scope>
    <source>
        <strain evidence="1">Expedition CK06-06</strain>
    </source>
</reference>
<proteinExistence type="predicted"/>
<organism evidence="1">
    <name type="scientific">marine sediment metagenome</name>
    <dbReference type="NCBI Taxonomy" id="412755"/>
    <lineage>
        <taxon>unclassified sequences</taxon>
        <taxon>metagenomes</taxon>
        <taxon>ecological metagenomes</taxon>
    </lineage>
</organism>
<dbReference type="AlphaFoldDB" id="X1Q108"/>
<accession>X1Q108</accession>
<protein>
    <submittedName>
        <fullName evidence="1">Uncharacterized protein</fullName>
    </submittedName>
</protein>
<evidence type="ECO:0000313" key="1">
    <source>
        <dbReference type="EMBL" id="GAI61893.1"/>
    </source>
</evidence>
<name>X1Q108_9ZZZZ</name>
<gene>
    <name evidence="1" type="ORF">S12H4_07876</name>
</gene>
<dbReference type="EMBL" id="BARW01002975">
    <property type="protein sequence ID" value="GAI61893.1"/>
    <property type="molecule type" value="Genomic_DNA"/>
</dbReference>
<comment type="caution">
    <text evidence="1">The sequence shown here is derived from an EMBL/GenBank/DDBJ whole genome shotgun (WGS) entry which is preliminary data.</text>
</comment>
<sequence length="319" mass="34733">FPPFSAPATGEALKKIIPVLDGEKYGEYISLSGELESLMAPPKLSIWGSKLYSFGTPMSSNPLLSTTLKYSHNITVECLAGVTAITANYRVRLWGYVYKVDELSRVFGIMGGGVPGHPELFALLVDKARGRELPIRKDTPGGIRVTGDTWKTLPGGNNQAIPKINPLARYAFNKVDTDGKSGDYQFRYTIGNVDESEEEMYFDFDDKDALLVEGLGIRAVANLKETGLLIAGNYHPKGLIPTPLSAVTDPGAAGWNNLHFGHVPPIQPTGILWYAIPKLERPYLIWNEIGMVVTRDDGTAISADDIVAALTGVRIEMHG</sequence>
<feature type="non-terminal residue" evidence="1">
    <location>
        <position position="1"/>
    </location>
</feature>